<sequence length="301" mass="35115">MQRYPINQAMARTRREFSNSSGNTTRAARQSSIQARNAIASYYESHGRSISTRHRRAPRSSPPLNRDVCICNRTVLRYHPRTACWNCNHWHHQRWAVPYLTGIDHIDSCIYVWLWPWTAALNNSGDEPYRPCRLCRELTCYDPANAATQPCPWCRQPFMPTGAQAQQRWDAIFRAETFQAYAGRILMEEGKGDWNLRMRMAEFDPARFLRCDRSLLVGPAGPVPPGGHRLDAKEWEQWRRGPGRGNRRMRDIIIYEKRRGRQGAPPLYVVSRINTLAHTLEGDPDWDNFRDMFDDRSRVIV</sequence>
<reference evidence="2" key="1">
    <citation type="submission" date="2020-02" db="EMBL/GenBank/DDBJ databases">
        <authorList>
            <person name="Palmer J.M."/>
        </authorList>
    </citation>
    <scope>NUCLEOTIDE SEQUENCE</scope>
    <source>
        <strain evidence="2">EPUS1.4</strain>
        <tissue evidence="2">Thallus</tissue>
    </source>
</reference>
<comment type="caution">
    <text evidence="2">The sequence shown here is derived from an EMBL/GenBank/DDBJ whole genome shotgun (WGS) entry which is preliminary data.</text>
</comment>
<evidence type="ECO:0000313" key="3">
    <source>
        <dbReference type="Proteomes" id="UP000606974"/>
    </source>
</evidence>
<feature type="region of interest" description="Disordered" evidence="1">
    <location>
        <begin position="1"/>
        <end position="32"/>
    </location>
</feature>
<evidence type="ECO:0000256" key="1">
    <source>
        <dbReference type="SAM" id="MobiDB-lite"/>
    </source>
</evidence>
<name>A0A8H7AR63_9EURO</name>
<proteinExistence type="predicted"/>
<organism evidence="2 3">
    <name type="scientific">Endocarpon pusillum</name>
    <dbReference type="NCBI Taxonomy" id="364733"/>
    <lineage>
        <taxon>Eukaryota</taxon>
        <taxon>Fungi</taxon>
        <taxon>Dikarya</taxon>
        <taxon>Ascomycota</taxon>
        <taxon>Pezizomycotina</taxon>
        <taxon>Eurotiomycetes</taxon>
        <taxon>Chaetothyriomycetidae</taxon>
        <taxon>Verrucariales</taxon>
        <taxon>Verrucariaceae</taxon>
        <taxon>Endocarpon</taxon>
    </lineage>
</organism>
<evidence type="ECO:0000313" key="2">
    <source>
        <dbReference type="EMBL" id="KAF7512732.1"/>
    </source>
</evidence>
<keyword evidence="3" id="KW-1185">Reference proteome</keyword>
<gene>
    <name evidence="2" type="ORF">GJ744_000299</name>
</gene>
<dbReference type="Proteomes" id="UP000606974">
    <property type="component" value="Unassembled WGS sequence"/>
</dbReference>
<protein>
    <submittedName>
        <fullName evidence="2">Uncharacterized protein</fullName>
    </submittedName>
</protein>
<dbReference type="AlphaFoldDB" id="A0A8H7AR63"/>
<feature type="compositionally biased region" description="Polar residues" evidence="1">
    <location>
        <begin position="18"/>
        <end position="32"/>
    </location>
</feature>
<accession>A0A8H7AR63</accession>
<dbReference type="EMBL" id="JAACFV010000010">
    <property type="protein sequence ID" value="KAF7512732.1"/>
    <property type="molecule type" value="Genomic_DNA"/>
</dbReference>